<dbReference type="Pfam" id="PF02049">
    <property type="entry name" value="FliE"/>
    <property type="match status" value="1"/>
</dbReference>
<organism evidence="2 3">
    <name type="scientific">Termititenax aidoneus</name>
    <dbReference type="NCBI Taxonomy" id="2218524"/>
    <lineage>
        <taxon>Bacteria</taxon>
        <taxon>Bacillati</taxon>
        <taxon>Candidatus Margulisiibacteriota</taxon>
        <taxon>Candidatus Termititenacia</taxon>
        <taxon>Candidatus Termititenacales</taxon>
        <taxon>Candidatus Termititenacaceae</taxon>
        <taxon>Candidatus Termititenax</taxon>
    </lineage>
</organism>
<evidence type="ECO:0000313" key="3">
    <source>
        <dbReference type="Proteomes" id="UP000269352"/>
    </source>
</evidence>
<keyword evidence="1" id="KW-0975">Bacterial flagellum</keyword>
<sequence length="104" mass="10986">MAEGITAVGGLNPVQTGANTIVSPVNVQNTSPFQVMLDAAISGLQDVSAAEEKANAYIAQYSLGRVSMEEALIEVQKMTMAVQMATTVVNQVVSTFKEIEQIPV</sequence>
<gene>
    <name evidence="2" type="primary">fliE</name>
    <name evidence="2" type="ORF">NO1_0604</name>
</gene>
<dbReference type="GO" id="GO:0005198">
    <property type="term" value="F:structural molecule activity"/>
    <property type="evidence" value="ECO:0007669"/>
    <property type="project" value="InterPro"/>
</dbReference>
<evidence type="ECO:0000313" key="2">
    <source>
        <dbReference type="EMBL" id="GBR73176.1"/>
    </source>
</evidence>
<keyword evidence="3" id="KW-1185">Reference proteome</keyword>
<keyword evidence="2" id="KW-0969">Cilium</keyword>
<dbReference type="GO" id="GO:0003774">
    <property type="term" value="F:cytoskeletal motor activity"/>
    <property type="evidence" value="ECO:0007669"/>
    <property type="project" value="InterPro"/>
</dbReference>
<protein>
    <submittedName>
        <fullName evidence="2">Flagellar hook-basal body complex protein FliE</fullName>
    </submittedName>
</protein>
<dbReference type="AlphaFoldDB" id="A0A388TA88"/>
<reference evidence="2 3" key="1">
    <citation type="journal article" date="2019" name="ISME J.">
        <title>Genome analyses of uncultured TG2/ZB3 bacteria in 'Margulisbacteria' specifically attached to ectosymbiotic spirochetes of protists in the termite gut.</title>
        <authorList>
            <person name="Utami Y.D."/>
            <person name="Kuwahara H."/>
            <person name="Igai K."/>
            <person name="Murakami T."/>
            <person name="Sugaya K."/>
            <person name="Morikawa T."/>
            <person name="Nagura Y."/>
            <person name="Yuki M."/>
            <person name="Deevong P."/>
            <person name="Inoue T."/>
            <person name="Kihara K."/>
            <person name="Lo N."/>
            <person name="Yamada A."/>
            <person name="Ohkuma M."/>
            <person name="Hongoh Y."/>
        </authorList>
    </citation>
    <scope>NUCLEOTIDE SEQUENCE [LARGE SCALE GENOMIC DNA]</scope>
    <source>
        <strain evidence="2">NkOx7-01</strain>
    </source>
</reference>
<evidence type="ECO:0000256" key="1">
    <source>
        <dbReference type="ARBA" id="ARBA00023143"/>
    </source>
</evidence>
<comment type="caution">
    <text evidence="2">The sequence shown here is derived from an EMBL/GenBank/DDBJ whole genome shotgun (WGS) entry which is preliminary data.</text>
</comment>
<keyword evidence="2" id="KW-0966">Cell projection</keyword>
<proteinExistence type="predicted"/>
<keyword evidence="2" id="KW-0282">Flagellum</keyword>
<accession>A0A388TA88</accession>
<dbReference type="GO" id="GO:0009288">
    <property type="term" value="C:bacterial-type flagellum"/>
    <property type="evidence" value="ECO:0007669"/>
    <property type="project" value="InterPro"/>
</dbReference>
<dbReference type="Proteomes" id="UP000269352">
    <property type="component" value="Unassembled WGS sequence"/>
</dbReference>
<dbReference type="InterPro" id="IPR001624">
    <property type="entry name" value="FliE"/>
</dbReference>
<dbReference type="GO" id="GO:0071973">
    <property type="term" value="P:bacterial-type flagellum-dependent cell motility"/>
    <property type="evidence" value="ECO:0007669"/>
    <property type="project" value="InterPro"/>
</dbReference>
<name>A0A388TA88_TERA1</name>
<dbReference type="EMBL" id="BGZN01000007">
    <property type="protein sequence ID" value="GBR73176.1"/>
    <property type="molecule type" value="Genomic_DNA"/>
</dbReference>